<keyword evidence="3" id="KW-1185">Reference proteome</keyword>
<dbReference type="GeneID" id="111596137"/>
<keyword evidence="2" id="KW-0732">Signal</keyword>
<evidence type="ECO:0000256" key="2">
    <source>
        <dbReference type="SAM" id="SignalP"/>
    </source>
</evidence>
<dbReference type="OrthoDB" id="7870931at2759"/>
<feature type="compositionally biased region" description="Gly residues" evidence="1">
    <location>
        <begin position="337"/>
        <end position="435"/>
    </location>
</feature>
<dbReference type="KEGG" id="dhe:111596137"/>
<feature type="compositionally biased region" description="Gly residues" evidence="1">
    <location>
        <begin position="269"/>
        <end position="291"/>
    </location>
</feature>
<feature type="region of interest" description="Disordered" evidence="1">
    <location>
        <begin position="33"/>
        <end position="94"/>
    </location>
</feature>
<protein>
    <submittedName>
        <fullName evidence="4">Spore wall protein 2 isoform X1</fullName>
    </submittedName>
</protein>
<evidence type="ECO:0000313" key="4">
    <source>
        <dbReference type="RefSeq" id="XP_030079275.1"/>
    </source>
</evidence>
<dbReference type="RefSeq" id="XP_030079275.1">
    <property type="nucleotide sequence ID" value="XM_030223415.1"/>
</dbReference>
<feature type="compositionally biased region" description="Polar residues" evidence="1">
    <location>
        <begin position="33"/>
        <end position="64"/>
    </location>
</feature>
<evidence type="ECO:0000313" key="3">
    <source>
        <dbReference type="Proteomes" id="UP000504633"/>
    </source>
</evidence>
<feature type="compositionally biased region" description="Gly residues" evidence="1">
    <location>
        <begin position="244"/>
        <end position="256"/>
    </location>
</feature>
<name>A0A6J2ST09_DROHY</name>
<feature type="compositionally biased region" description="Gly residues" evidence="1">
    <location>
        <begin position="219"/>
        <end position="237"/>
    </location>
</feature>
<evidence type="ECO:0000256" key="1">
    <source>
        <dbReference type="SAM" id="MobiDB-lite"/>
    </source>
</evidence>
<reference evidence="4" key="1">
    <citation type="submission" date="2025-08" db="UniProtKB">
        <authorList>
            <consortium name="RefSeq"/>
        </authorList>
    </citation>
    <scope>IDENTIFICATION</scope>
    <source>
        <strain evidence="4">15085-1641.00</strain>
        <tissue evidence="4">Whole body</tissue>
    </source>
</reference>
<organism evidence="3 4">
    <name type="scientific">Drosophila hydei</name>
    <name type="common">Fruit fly</name>
    <dbReference type="NCBI Taxonomy" id="7224"/>
    <lineage>
        <taxon>Eukaryota</taxon>
        <taxon>Metazoa</taxon>
        <taxon>Ecdysozoa</taxon>
        <taxon>Arthropoda</taxon>
        <taxon>Hexapoda</taxon>
        <taxon>Insecta</taxon>
        <taxon>Pterygota</taxon>
        <taxon>Neoptera</taxon>
        <taxon>Endopterygota</taxon>
        <taxon>Diptera</taxon>
        <taxon>Brachycera</taxon>
        <taxon>Muscomorpha</taxon>
        <taxon>Ephydroidea</taxon>
        <taxon>Drosophilidae</taxon>
        <taxon>Drosophila</taxon>
    </lineage>
</organism>
<dbReference type="Proteomes" id="UP000504633">
    <property type="component" value="Unplaced"/>
</dbReference>
<feature type="region of interest" description="Disordered" evidence="1">
    <location>
        <begin position="144"/>
        <end position="462"/>
    </location>
</feature>
<dbReference type="OMA" id="NEQDAGK"/>
<sequence>MLLCYLWTVMLPLAVLGQTYYINFVFNNFRNPQQPNGNDESGTVEIGSSDNQQRIAKQAQTAPRVSTEDEIPDPKENGSDPENSNEVAEETGTTKTTIITNGACKDEKCSNKKGSIETGCNEAGNSETGCNGKGSDGTCDNETGNGETGCDGTCDNETGNGETGCDGTGGDGTGDDGTGSDGTDSDGTGDDGTGDNGTGSDGTGGDETGDDGTASNEIGGDGTSDDGTGGNGTGNDGTGDDGTGDNGTGSDGTGGDETGDDGTASNETGGDGTGNDGTGDNGTGSDGTGGDETGDDGTASNETGGDETGDDGTASNESFGDGTDSNEADGNGTSDDGTGGNGTGSDGTGGDGTGSDGTGIDGTGDNGTGGDGTGDDGTGADGTGSNGTGDDGTGADGTGSNGTGDDGTGGDGTGSDGTGGDGTSDDGTGGDGTGDNGNATGGDNTTSTIPTPTTADWLKPTPHPPKFFDYPEAECKEDMQLHEVFGITLARDRGLPVKILCEFHNSWGGPWLLMNRMELPTRLHFRHWIFGYLTEDYKDLNINFLSLAHIINTMRLAMLIIGQNNNKQPVYNLYDDVVISGFNDLFMLRKAHLVEANTSDLLYFSVGEVIVLDSGRNRSCPFRVLGGWWGAKIESSSNAPCVFPVDRDVKQPGYVAIFIKPNPFKVNNTAFYQTEITTRRPWAATVDLELMQQANNNISVYEKLKLAKFLLNKKLVKEESERRARIYESKLFGQPTGMQLRTLTTTDPHMTKT</sequence>
<accession>A0A6J2ST09</accession>
<feature type="compositionally biased region" description="Acidic residues" evidence="1">
    <location>
        <begin position="183"/>
        <end position="193"/>
    </location>
</feature>
<feature type="compositionally biased region" description="Gly residues" evidence="1">
    <location>
        <begin position="161"/>
        <end position="180"/>
    </location>
</feature>
<dbReference type="AlphaFoldDB" id="A0A6J2ST09"/>
<feature type="chain" id="PRO_5026685709" evidence="2">
    <location>
        <begin position="18"/>
        <end position="753"/>
    </location>
</feature>
<feature type="compositionally biased region" description="Gly residues" evidence="1">
    <location>
        <begin position="194"/>
        <end position="206"/>
    </location>
</feature>
<feature type="signal peptide" evidence="2">
    <location>
        <begin position="1"/>
        <end position="17"/>
    </location>
</feature>
<proteinExistence type="predicted"/>
<feature type="compositionally biased region" description="Low complexity" evidence="1">
    <location>
        <begin position="436"/>
        <end position="454"/>
    </location>
</feature>
<gene>
    <name evidence="4" type="primary">LOC111596137</name>
</gene>